<dbReference type="EMBL" id="BSNS01000022">
    <property type="protein sequence ID" value="GLQ57023.1"/>
    <property type="molecule type" value="Genomic_DNA"/>
</dbReference>
<evidence type="ECO:0000256" key="4">
    <source>
        <dbReference type="ARBA" id="ARBA00013346"/>
    </source>
</evidence>
<comment type="similarity">
    <text evidence="2">Belongs to the methyltransferase superfamily. L-isoaspartyl/D-aspartyl protein methyltransferase family.</text>
</comment>
<dbReference type="GO" id="GO:0032259">
    <property type="term" value="P:methylation"/>
    <property type="evidence" value="ECO:0007669"/>
    <property type="project" value="UniProtKB-KW"/>
</dbReference>
<comment type="subcellular location">
    <subcellularLocation>
        <location evidence="1">Cytoplasm</location>
    </subcellularLocation>
</comment>
<evidence type="ECO:0000256" key="8">
    <source>
        <dbReference type="ARBA" id="ARBA00022691"/>
    </source>
</evidence>
<accession>A0ABQ5WBB9</accession>
<proteinExistence type="inferred from homology"/>
<dbReference type="InterPro" id="IPR029063">
    <property type="entry name" value="SAM-dependent_MTases_sf"/>
</dbReference>
<protein>
    <recommendedName>
        <fullName evidence="4">Protein-L-isoaspartate O-methyltransferase</fullName>
        <ecNumber evidence="3">2.1.1.77</ecNumber>
    </recommendedName>
    <alternativeName>
        <fullName evidence="11">L-isoaspartyl protein carboxyl methyltransferase</fullName>
    </alternativeName>
    <alternativeName>
        <fullName evidence="9">Protein L-isoaspartyl methyltransferase</fullName>
    </alternativeName>
    <alternativeName>
        <fullName evidence="10">Protein-beta-aspartate methyltransferase</fullName>
    </alternativeName>
</protein>
<name>A0ABQ5WBB9_9HYPH</name>
<evidence type="ECO:0000313" key="12">
    <source>
        <dbReference type="EMBL" id="GLQ57023.1"/>
    </source>
</evidence>
<evidence type="ECO:0000256" key="1">
    <source>
        <dbReference type="ARBA" id="ARBA00004496"/>
    </source>
</evidence>
<dbReference type="CDD" id="cd02440">
    <property type="entry name" value="AdoMet_MTases"/>
    <property type="match status" value="1"/>
</dbReference>
<evidence type="ECO:0000313" key="13">
    <source>
        <dbReference type="Proteomes" id="UP001156691"/>
    </source>
</evidence>
<organism evidence="12 13">
    <name type="scientific">Devosia nitrariae</name>
    <dbReference type="NCBI Taxonomy" id="2071872"/>
    <lineage>
        <taxon>Bacteria</taxon>
        <taxon>Pseudomonadati</taxon>
        <taxon>Pseudomonadota</taxon>
        <taxon>Alphaproteobacteria</taxon>
        <taxon>Hyphomicrobiales</taxon>
        <taxon>Devosiaceae</taxon>
        <taxon>Devosia</taxon>
    </lineage>
</organism>
<evidence type="ECO:0000256" key="7">
    <source>
        <dbReference type="ARBA" id="ARBA00022679"/>
    </source>
</evidence>
<reference evidence="13" key="1">
    <citation type="journal article" date="2019" name="Int. J. Syst. Evol. Microbiol.">
        <title>The Global Catalogue of Microorganisms (GCM) 10K type strain sequencing project: providing services to taxonomists for standard genome sequencing and annotation.</title>
        <authorList>
            <consortium name="The Broad Institute Genomics Platform"/>
            <consortium name="The Broad Institute Genome Sequencing Center for Infectious Disease"/>
            <person name="Wu L."/>
            <person name="Ma J."/>
        </authorList>
    </citation>
    <scope>NUCLEOTIDE SEQUENCE [LARGE SCALE GENOMIC DNA]</scope>
    <source>
        <strain evidence="13">NBRC 112416</strain>
    </source>
</reference>
<dbReference type="Gene3D" id="3.40.50.150">
    <property type="entry name" value="Vaccinia Virus protein VP39"/>
    <property type="match status" value="1"/>
</dbReference>
<keyword evidence="6 12" id="KW-0489">Methyltransferase</keyword>
<keyword evidence="13" id="KW-1185">Reference proteome</keyword>
<keyword evidence="5" id="KW-0963">Cytoplasm</keyword>
<evidence type="ECO:0000256" key="9">
    <source>
        <dbReference type="ARBA" id="ARBA00030757"/>
    </source>
</evidence>
<gene>
    <name evidence="12" type="ORF">GCM10010862_42820</name>
</gene>
<sequence length="283" mass="30766">MSAKRADLADVRRFYSQLLTAGAGDAGIRLERAFEALPREAFLPPGPWRILSMQARRYIDTPTADPVHLYQNVLIALDEERGINNGEPQLHAAWLAAVDPQPGERVSHIGAGTGYYTAILSFLTSPGGSTRAYEFHETLANTARTNLQPFEKVDVICGDATALPLEPSDVIYVNAGVVSPPAQWLEALRPGGRMIFPWKPTNDIGVAMLIRREEAGGLIAKSLGRAWFIPCVGASQGHSGDRSPTRSDVRAIRSVWLASDRKPDETAVAVYEDVWFSSAAAAE</sequence>
<dbReference type="GO" id="GO:0008168">
    <property type="term" value="F:methyltransferase activity"/>
    <property type="evidence" value="ECO:0007669"/>
    <property type="project" value="UniProtKB-KW"/>
</dbReference>
<evidence type="ECO:0000256" key="6">
    <source>
        <dbReference type="ARBA" id="ARBA00022603"/>
    </source>
</evidence>
<dbReference type="PANTHER" id="PTHR11579:SF0">
    <property type="entry name" value="PROTEIN-L-ISOASPARTATE(D-ASPARTATE) O-METHYLTRANSFERASE"/>
    <property type="match status" value="1"/>
</dbReference>
<evidence type="ECO:0000256" key="3">
    <source>
        <dbReference type="ARBA" id="ARBA00011890"/>
    </source>
</evidence>
<keyword evidence="7" id="KW-0808">Transferase</keyword>
<evidence type="ECO:0000256" key="5">
    <source>
        <dbReference type="ARBA" id="ARBA00022490"/>
    </source>
</evidence>
<dbReference type="Pfam" id="PF01135">
    <property type="entry name" value="PCMT"/>
    <property type="match status" value="1"/>
</dbReference>
<evidence type="ECO:0000256" key="10">
    <source>
        <dbReference type="ARBA" id="ARBA00031323"/>
    </source>
</evidence>
<dbReference type="PANTHER" id="PTHR11579">
    <property type="entry name" value="PROTEIN-L-ISOASPARTATE O-METHYLTRANSFERASE"/>
    <property type="match status" value="1"/>
</dbReference>
<dbReference type="EC" id="2.1.1.77" evidence="3"/>
<dbReference type="SUPFAM" id="SSF53335">
    <property type="entry name" value="S-adenosyl-L-methionine-dependent methyltransferases"/>
    <property type="match status" value="1"/>
</dbReference>
<comment type="caution">
    <text evidence="12">The sequence shown here is derived from an EMBL/GenBank/DDBJ whole genome shotgun (WGS) entry which is preliminary data.</text>
</comment>
<evidence type="ECO:0000256" key="2">
    <source>
        <dbReference type="ARBA" id="ARBA00005369"/>
    </source>
</evidence>
<dbReference type="InterPro" id="IPR000682">
    <property type="entry name" value="PCMT"/>
</dbReference>
<dbReference type="RefSeq" id="WP_284342400.1">
    <property type="nucleotide sequence ID" value="NZ_BSNS01000022.1"/>
</dbReference>
<evidence type="ECO:0000256" key="11">
    <source>
        <dbReference type="ARBA" id="ARBA00031350"/>
    </source>
</evidence>
<dbReference type="Proteomes" id="UP001156691">
    <property type="component" value="Unassembled WGS sequence"/>
</dbReference>
<keyword evidence="8" id="KW-0949">S-adenosyl-L-methionine</keyword>